<reference evidence="4" key="1">
    <citation type="submission" date="2015-07" db="EMBL/GenBank/DDBJ databases">
        <title>Complete genome sequence and phylogenetic analysis of Limnochorda pilosa.</title>
        <authorList>
            <person name="Watanabe M."/>
            <person name="Kojima H."/>
            <person name="Fukui M."/>
        </authorList>
    </citation>
    <scope>NUCLEOTIDE SEQUENCE [LARGE SCALE GENOMIC DNA]</scope>
    <source>
        <strain evidence="4">HC45</strain>
    </source>
</reference>
<dbReference type="Proteomes" id="UP000065807">
    <property type="component" value="Chromosome"/>
</dbReference>
<sequence length="146" mass="15196">MVRKAGRKGRGLGKRLARWVVGLASVAAMVLLVGIFSCQEGNAVGGARPSAAEGGATATPPVAGGGFGSGGSSSETWVRTGEGWFDDDDRYEHDDHEWDDDLRWYGGYGGYDGGKGESGEEHIVQAIPGVGVPAAAGRRVFRTRAS</sequence>
<feature type="transmembrane region" description="Helical" evidence="2">
    <location>
        <begin position="16"/>
        <end position="36"/>
    </location>
</feature>
<organism evidence="3 4">
    <name type="scientific">Limnochorda pilosa</name>
    <dbReference type="NCBI Taxonomy" id="1555112"/>
    <lineage>
        <taxon>Bacteria</taxon>
        <taxon>Bacillati</taxon>
        <taxon>Bacillota</taxon>
        <taxon>Limnochordia</taxon>
        <taxon>Limnochordales</taxon>
        <taxon>Limnochordaceae</taxon>
        <taxon>Limnochorda</taxon>
    </lineage>
</organism>
<dbReference type="KEGG" id="lpil:LIP_1916"/>
<evidence type="ECO:0000313" key="4">
    <source>
        <dbReference type="Proteomes" id="UP000065807"/>
    </source>
</evidence>
<evidence type="ECO:0000256" key="1">
    <source>
        <dbReference type="SAM" id="MobiDB-lite"/>
    </source>
</evidence>
<name>A0A0K2SL84_LIMPI</name>
<keyword evidence="2" id="KW-0812">Transmembrane</keyword>
<evidence type="ECO:0000313" key="3">
    <source>
        <dbReference type="EMBL" id="BAS27757.1"/>
    </source>
</evidence>
<reference evidence="4" key="2">
    <citation type="journal article" date="2016" name="Int. J. Syst. Evol. Microbiol.">
        <title>Complete genome sequence and cell structure of Limnochorda pilosa, a Gram-negative spore-former within the phylum Firmicutes.</title>
        <authorList>
            <person name="Watanabe M."/>
            <person name="Kojima H."/>
            <person name="Fukui M."/>
        </authorList>
    </citation>
    <scope>NUCLEOTIDE SEQUENCE [LARGE SCALE GENOMIC DNA]</scope>
    <source>
        <strain evidence="4">HC45</strain>
    </source>
</reference>
<keyword evidence="2" id="KW-0472">Membrane</keyword>
<keyword evidence="2" id="KW-1133">Transmembrane helix</keyword>
<feature type="region of interest" description="Disordered" evidence="1">
    <location>
        <begin position="46"/>
        <end position="89"/>
    </location>
</feature>
<gene>
    <name evidence="3" type="ORF">LIP_1916</name>
</gene>
<feature type="compositionally biased region" description="Low complexity" evidence="1">
    <location>
        <begin position="51"/>
        <end position="62"/>
    </location>
</feature>
<keyword evidence="4" id="KW-1185">Reference proteome</keyword>
<dbReference type="RefSeq" id="WP_158509605.1">
    <property type="nucleotide sequence ID" value="NZ_AP014924.1"/>
</dbReference>
<dbReference type="STRING" id="1555112.LIP_1916"/>
<dbReference type="AlphaFoldDB" id="A0A0K2SL84"/>
<dbReference type="EMBL" id="AP014924">
    <property type="protein sequence ID" value="BAS27757.1"/>
    <property type="molecule type" value="Genomic_DNA"/>
</dbReference>
<evidence type="ECO:0000256" key="2">
    <source>
        <dbReference type="SAM" id="Phobius"/>
    </source>
</evidence>
<protein>
    <submittedName>
        <fullName evidence="3">Uncharacterized protein</fullName>
    </submittedName>
</protein>
<accession>A0A0K2SL84</accession>
<proteinExistence type="predicted"/>